<dbReference type="Proteomes" id="UP001464923">
    <property type="component" value="Unassembled WGS sequence"/>
</dbReference>
<dbReference type="RefSeq" id="WP_345652771.1">
    <property type="nucleotide sequence ID" value="NZ_BAABLY010000082.1"/>
</dbReference>
<dbReference type="EMBL" id="JBEDNP010000004">
    <property type="protein sequence ID" value="MEQ3538765.1"/>
    <property type="molecule type" value="Genomic_DNA"/>
</dbReference>
<sequence length="109" mass="12284">MTLTISPADLVHIPLGGSYRMLPGFDGRLVGQEIHFCKIRYFNGREKHGVALCIKSCSTDKAWGLLAQQAKNIAVQLGETVQYTVESEFTDIRRVEWRFACPRDEAVAR</sequence>
<name>A0ABV1JS45_9PSEU</name>
<evidence type="ECO:0000313" key="1">
    <source>
        <dbReference type="EMBL" id="MEQ3538765.1"/>
    </source>
</evidence>
<organism evidence="1 2">
    <name type="scientific">Pseudonocardia tropica</name>
    <dbReference type="NCBI Taxonomy" id="681289"/>
    <lineage>
        <taxon>Bacteria</taxon>
        <taxon>Bacillati</taxon>
        <taxon>Actinomycetota</taxon>
        <taxon>Actinomycetes</taxon>
        <taxon>Pseudonocardiales</taxon>
        <taxon>Pseudonocardiaceae</taxon>
        <taxon>Pseudonocardia</taxon>
    </lineage>
</organism>
<keyword evidence="2" id="KW-1185">Reference proteome</keyword>
<comment type="caution">
    <text evidence="1">The sequence shown here is derived from an EMBL/GenBank/DDBJ whole genome shotgun (WGS) entry which is preliminary data.</text>
</comment>
<proteinExistence type="predicted"/>
<accession>A0ABV1JS45</accession>
<gene>
    <name evidence="1" type="ORF">WHI96_08025</name>
</gene>
<evidence type="ECO:0000313" key="2">
    <source>
        <dbReference type="Proteomes" id="UP001464923"/>
    </source>
</evidence>
<reference evidence="1 2" key="1">
    <citation type="submission" date="2024-03" db="EMBL/GenBank/DDBJ databases">
        <title>Draft genome sequence of Pseudonocardia tropica JCM 19149.</title>
        <authorList>
            <person name="Butdee W."/>
            <person name="Duangmal K."/>
        </authorList>
    </citation>
    <scope>NUCLEOTIDE SEQUENCE [LARGE SCALE GENOMIC DNA]</scope>
    <source>
        <strain evidence="1 2">JCM 19149</strain>
    </source>
</reference>
<protein>
    <submittedName>
        <fullName evidence="1">Uncharacterized protein</fullName>
    </submittedName>
</protein>